<proteinExistence type="predicted"/>
<organism evidence="1 2">
    <name type="scientific">Polyplax serrata</name>
    <name type="common">Common mouse louse</name>
    <dbReference type="NCBI Taxonomy" id="468196"/>
    <lineage>
        <taxon>Eukaryota</taxon>
        <taxon>Metazoa</taxon>
        <taxon>Ecdysozoa</taxon>
        <taxon>Arthropoda</taxon>
        <taxon>Hexapoda</taxon>
        <taxon>Insecta</taxon>
        <taxon>Pterygota</taxon>
        <taxon>Neoptera</taxon>
        <taxon>Paraneoptera</taxon>
        <taxon>Psocodea</taxon>
        <taxon>Troctomorpha</taxon>
        <taxon>Phthiraptera</taxon>
        <taxon>Anoplura</taxon>
        <taxon>Polyplacidae</taxon>
        <taxon>Polyplax</taxon>
    </lineage>
</organism>
<dbReference type="Proteomes" id="UP001372834">
    <property type="component" value="Unassembled WGS sequence"/>
</dbReference>
<evidence type="ECO:0000313" key="2">
    <source>
        <dbReference type="Proteomes" id="UP001372834"/>
    </source>
</evidence>
<sequence length="217" mass="24123">MRVNYTKSFNYPSEQVASVHPQDIVQFLASDLLLLNDIGLKLQKNPNLKISALNVQHTTQKINAVLKGVLSVGNDHRSGWFLLSFSHRPRHTNPNDDDSFIQILQSYDGMGMGRKRQWTLGGPQLGDTNGSCKKNHTTTLKQQRVENASSVKISTTSRNPSLASMRVPLHFKAGVEHPSGADARLPFSLTESPGFTCEGTNHHLPLDLTGRRKKIPY</sequence>
<protein>
    <submittedName>
        <fullName evidence="1">Uncharacterized protein</fullName>
    </submittedName>
</protein>
<dbReference type="EMBL" id="JAWJWE010000003">
    <property type="protein sequence ID" value="KAK6640015.1"/>
    <property type="molecule type" value="Genomic_DNA"/>
</dbReference>
<name>A0AAN8P6V0_POLSC</name>
<dbReference type="AlphaFoldDB" id="A0AAN8P6V0"/>
<gene>
    <name evidence="1" type="ORF">RUM43_008292</name>
</gene>
<reference evidence="1 2" key="1">
    <citation type="submission" date="2023-10" db="EMBL/GenBank/DDBJ databases">
        <title>Genomes of two closely related lineages of the louse Polyplax serrata with different host specificities.</title>
        <authorList>
            <person name="Martinu J."/>
            <person name="Tarabai H."/>
            <person name="Stefka J."/>
            <person name="Hypsa V."/>
        </authorList>
    </citation>
    <scope>NUCLEOTIDE SEQUENCE [LARGE SCALE GENOMIC DNA]</scope>
    <source>
        <strain evidence="1">HR10_N</strain>
    </source>
</reference>
<evidence type="ECO:0000313" key="1">
    <source>
        <dbReference type="EMBL" id="KAK6640015.1"/>
    </source>
</evidence>
<comment type="caution">
    <text evidence="1">The sequence shown here is derived from an EMBL/GenBank/DDBJ whole genome shotgun (WGS) entry which is preliminary data.</text>
</comment>
<accession>A0AAN8P6V0</accession>